<evidence type="ECO:0000313" key="2">
    <source>
        <dbReference type="EMBL" id="OXV08192.1"/>
    </source>
</evidence>
<dbReference type="OrthoDB" id="5409522at2759"/>
<feature type="compositionally biased region" description="Basic and acidic residues" evidence="1">
    <location>
        <begin position="293"/>
        <end position="303"/>
    </location>
</feature>
<sequence>MGSICNHRYPPDQSHTCAHSYHSDYSESYLPPLLFQLDPPRVRPREPIEQLTKNGEAVESAEGSPIRNFSFLPRYISAQVPGWLLEYWMRTDGRLTYKDIKARMTARPEELPTENSLNMRREREARGPLGLSCWTNTRTHITRVELKRVECWTIDQVTLNTTMNVEYQRDDPGVPRRLRSKTLANAVPHHYDVCFFLDRGETTHTPSARIKEAIELFHKLSQAARDQGLESWECVHSTGTEVSMRVPKRRMLNVTGILDKNSNVKRIRRSRTLRLDKQTSEDRSEGIEGTDSNVEKTNDKDDNFDAHRVGSAQHEIFSNVAVEEDEHVAFSGLPRLNKNHEYVDGQFLLDRSEAVRSSTHRGSINCHSVVSNWTSINGKHNAELQRFNQSSYGVRARDPSTLLAANELRLEQRYHLPLSMTARERLDEEVTIAYSVMNPSNRQQWDEPYQSRNYQNHPNPPIILNTCRYPVKPNPFQGDLNHVGLESVDWDSSTDNVA</sequence>
<gene>
    <name evidence="2" type="ORF">Egran_04045</name>
</gene>
<evidence type="ECO:0000313" key="3">
    <source>
        <dbReference type="Proteomes" id="UP000243515"/>
    </source>
</evidence>
<accession>A0A232LVQ6</accession>
<feature type="compositionally biased region" description="Basic and acidic residues" evidence="1">
    <location>
        <begin position="273"/>
        <end position="286"/>
    </location>
</feature>
<feature type="region of interest" description="Disordered" evidence="1">
    <location>
        <begin position="271"/>
        <end position="303"/>
    </location>
</feature>
<dbReference type="Proteomes" id="UP000243515">
    <property type="component" value="Unassembled WGS sequence"/>
</dbReference>
<name>A0A232LVQ6_9EURO</name>
<keyword evidence="3" id="KW-1185">Reference proteome</keyword>
<proteinExistence type="predicted"/>
<dbReference type="EMBL" id="NPHW01004264">
    <property type="protein sequence ID" value="OXV08192.1"/>
    <property type="molecule type" value="Genomic_DNA"/>
</dbReference>
<protein>
    <submittedName>
        <fullName evidence="2">Uncharacterized protein</fullName>
    </submittedName>
</protein>
<dbReference type="AlphaFoldDB" id="A0A232LVQ6"/>
<organism evidence="2 3">
    <name type="scientific">Elaphomyces granulatus</name>
    <dbReference type="NCBI Taxonomy" id="519963"/>
    <lineage>
        <taxon>Eukaryota</taxon>
        <taxon>Fungi</taxon>
        <taxon>Dikarya</taxon>
        <taxon>Ascomycota</taxon>
        <taxon>Pezizomycotina</taxon>
        <taxon>Eurotiomycetes</taxon>
        <taxon>Eurotiomycetidae</taxon>
        <taxon>Eurotiales</taxon>
        <taxon>Elaphomycetaceae</taxon>
        <taxon>Elaphomyces</taxon>
    </lineage>
</organism>
<comment type="caution">
    <text evidence="2">The sequence shown here is derived from an EMBL/GenBank/DDBJ whole genome shotgun (WGS) entry which is preliminary data.</text>
</comment>
<reference evidence="2 3" key="1">
    <citation type="journal article" date="2015" name="Environ. Microbiol.">
        <title>Metagenome sequence of Elaphomyces granulatus from sporocarp tissue reveals Ascomycota ectomycorrhizal fingerprints of genome expansion and a Proteobacteria-rich microbiome.</title>
        <authorList>
            <person name="Quandt C.A."/>
            <person name="Kohler A."/>
            <person name="Hesse C.N."/>
            <person name="Sharpton T.J."/>
            <person name="Martin F."/>
            <person name="Spatafora J.W."/>
        </authorList>
    </citation>
    <scope>NUCLEOTIDE SEQUENCE [LARGE SCALE GENOMIC DNA]</scope>
    <source>
        <strain evidence="2 3">OSC145934</strain>
    </source>
</reference>
<evidence type="ECO:0000256" key="1">
    <source>
        <dbReference type="SAM" id="MobiDB-lite"/>
    </source>
</evidence>